<dbReference type="AlphaFoldDB" id="A0AAV7HBK9"/>
<name>A0AAV7HBK9_COTGL</name>
<evidence type="ECO:0000313" key="2">
    <source>
        <dbReference type="Proteomes" id="UP000826195"/>
    </source>
</evidence>
<keyword evidence="2" id="KW-1185">Reference proteome</keyword>
<organism evidence="1 2">
    <name type="scientific">Cotesia glomerata</name>
    <name type="common">Lepidopteran parasitic wasp</name>
    <name type="synonym">Apanteles glomeratus</name>
    <dbReference type="NCBI Taxonomy" id="32391"/>
    <lineage>
        <taxon>Eukaryota</taxon>
        <taxon>Metazoa</taxon>
        <taxon>Ecdysozoa</taxon>
        <taxon>Arthropoda</taxon>
        <taxon>Hexapoda</taxon>
        <taxon>Insecta</taxon>
        <taxon>Pterygota</taxon>
        <taxon>Neoptera</taxon>
        <taxon>Endopterygota</taxon>
        <taxon>Hymenoptera</taxon>
        <taxon>Apocrita</taxon>
        <taxon>Ichneumonoidea</taxon>
        <taxon>Braconidae</taxon>
        <taxon>Microgastrinae</taxon>
        <taxon>Cotesia</taxon>
    </lineage>
</organism>
<gene>
    <name evidence="1" type="ORF">KQX54_000310</name>
</gene>
<dbReference type="Proteomes" id="UP000826195">
    <property type="component" value="Unassembled WGS sequence"/>
</dbReference>
<dbReference type="EMBL" id="JAHXZJ010003079">
    <property type="protein sequence ID" value="KAH0533563.1"/>
    <property type="molecule type" value="Genomic_DNA"/>
</dbReference>
<protein>
    <submittedName>
        <fullName evidence="1">Uncharacterized protein</fullName>
    </submittedName>
</protein>
<proteinExistence type="predicted"/>
<comment type="caution">
    <text evidence="1">The sequence shown here is derived from an EMBL/GenBank/DDBJ whole genome shotgun (WGS) entry which is preliminary data.</text>
</comment>
<sequence>MPPLIMFRNTTEVSWSPTDCRPESRCFKNETHEILINGPLPWMAVRPIYIAVEVALAHFEAELSNFNRKTLHEFSENILHPSLLIFPLFDLAPSPYNLAMEFRHPSTRRCSQLMVICTVYFQHQHQQYFG</sequence>
<reference evidence="1 2" key="1">
    <citation type="journal article" date="2021" name="J. Hered.">
        <title>A chromosome-level genome assembly of the parasitoid wasp, Cotesia glomerata (Hymenoptera: Braconidae).</title>
        <authorList>
            <person name="Pinto B.J."/>
            <person name="Weis J.J."/>
            <person name="Gamble T."/>
            <person name="Ode P.J."/>
            <person name="Paul R."/>
            <person name="Zaspel J.M."/>
        </authorList>
    </citation>
    <scope>NUCLEOTIDE SEQUENCE [LARGE SCALE GENOMIC DNA]</scope>
    <source>
        <strain evidence="1">CgM1</strain>
    </source>
</reference>
<evidence type="ECO:0000313" key="1">
    <source>
        <dbReference type="EMBL" id="KAH0533563.1"/>
    </source>
</evidence>
<accession>A0AAV7HBK9</accession>